<protein>
    <submittedName>
        <fullName evidence="1">Uncharacterized protein</fullName>
    </submittedName>
</protein>
<dbReference type="AlphaFoldDB" id="K0Q3T5"/>
<comment type="caution">
    <text evidence="1">The sequence shown here is derived from an EMBL/GenBank/DDBJ whole genome shotgun (WGS) entry which is preliminary data.</text>
</comment>
<dbReference type="Proteomes" id="UP000009319">
    <property type="component" value="Unassembled WGS sequence"/>
</dbReference>
<sequence>MRKSTGGCHRTDGPVRGILGGGVQCTLDDLSNLGIRDSSRSTGTIFICQPFNTILYEPAAPLANRMLVDPKTLGNVFTLQTLRTQQDHPASIRQGARRFMPAHLRFQEISIRVAQNDEACLPANHQSTPALLTEAKQNEAYFGSR</sequence>
<accession>K0Q3T5</accession>
<dbReference type="HOGENOM" id="CLU_1785340_0_0_5"/>
<evidence type="ECO:0000313" key="2">
    <source>
        <dbReference type="Proteomes" id="UP000009319"/>
    </source>
</evidence>
<gene>
    <name evidence="1" type="ORF">BN77_p30007</name>
</gene>
<keyword evidence="2" id="KW-1185">Reference proteome</keyword>
<dbReference type="EMBL" id="CANI01000050">
    <property type="protein sequence ID" value="CCM79585.1"/>
    <property type="molecule type" value="Genomic_DNA"/>
</dbReference>
<dbReference type="STRING" id="1211777.BN77_p30007"/>
<organism evidence="1 2">
    <name type="scientific">Rhizobium mesoamericanum STM3625</name>
    <dbReference type="NCBI Taxonomy" id="1211777"/>
    <lineage>
        <taxon>Bacteria</taxon>
        <taxon>Pseudomonadati</taxon>
        <taxon>Pseudomonadota</taxon>
        <taxon>Alphaproteobacteria</taxon>
        <taxon>Hyphomicrobiales</taxon>
        <taxon>Rhizobiaceae</taxon>
        <taxon>Rhizobium/Agrobacterium group</taxon>
        <taxon>Rhizobium</taxon>
    </lineage>
</organism>
<proteinExistence type="predicted"/>
<name>K0Q3T5_9HYPH</name>
<reference evidence="1 2" key="1">
    <citation type="journal article" date="2013" name="Genome Announc.">
        <title>Draft Genome Sequence of Rhizobium mesoamericanum STM3625, a Nitrogen-Fixing Symbiont of Mimosa pudica Isolated in French Guiana (South America).</title>
        <authorList>
            <person name="Moulin L."/>
            <person name="Mornico D."/>
            <person name="Melkonian R."/>
            <person name="Klonowska A."/>
        </authorList>
    </citation>
    <scope>NUCLEOTIDE SEQUENCE [LARGE SCALE GENOMIC DNA]</scope>
    <source>
        <strain evidence="1 2">STM3625</strain>
    </source>
</reference>
<evidence type="ECO:0000313" key="1">
    <source>
        <dbReference type="EMBL" id="CCM79585.1"/>
    </source>
</evidence>